<dbReference type="Proteomes" id="UP000179113">
    <property type="component" value="Unassembled WGS sequence"/>
</dbReference>
<accession>A0A1F4WH91</accession>
<name>A0A1F4WH91_UNCKA</name>
<evidence type="ECO:0000313" key="3">
    <source>
        <dbReference type="Proteomes" id="UP000179113"/>
    </source>
</evidence>
<dbReference type="AlphaFoldDB" id="A0A1F4WH91"/>
<evidence type="ECO:0000313" key="2">
    <source>
        <dbReference type="EMBL" id="OGC68824.1"/>
    </source>
</evidence>
<organism evidence="2 3">
    <name type="scientific">candidate division WWE3 bacterium RIFOXYC1_FULL_39_7</name>
    <dbReference type="NCBI Taxonomy" id="1802643"/>
    <lineage>
        <taxon>Bacteria</taxon>
        <taxon>Katanobacteria</taxon>
    </lineage>
</organism>
<evidence type="ECO:0000256" key="1">
    <source>
        <dbReference type="SAM" id="MobiDB-lite"/>
    </source>
</evidence>
<proteinExistence type="predicted"/>
<sequence length="100" mass="11439">MYKWSKLQKNQDAEAKSSKTKPRLKRKEKSCQFYGLTFVVWPHVGSSIKDVVDTVSVRFSRPVGMRLAPIVVTSAIRNSTICSTEQTHRPRQISFSQNKP</sequence>
<feature type="region of interest" description="Disordered" evidence="1">
    <location>
        <begin position="1"/>
        <end position="26"/>
    </location>
</feature>
<gene>
    <name evidence="2" type="ORF">A2415_02670</name>
</gene>
<dbReference type="EMBL" id="MEWA01000031">
    <property type="protein sequence ID" value="OGC68824.1"/>
    <property type="molecule type" value="Genomic_DNA"/>
</dbReference>
<protein>
    <submittedName>
        <fullName evidence="2">Uncharacterized protein</fullName>
    </submittedName>
</protein>
<comment type="caution">
    <text evidence="2">The sequence shown here is derived from an EMBL/GenBank/DDBJ whole genome shotgun (WGS) entry which is preliminary data.</text>
</comment>
<reference evidence="2 3" key="1">
    <citation type="journal article" date="2016" name="Nat. Commun.">
        <title>Thousands of microbial genomes shed light on interconnected biogeochemical processes in an aquifer system.</title>
        <authorList>
            <person name="Anantharaman K."/>
            <person name="Brown C.T."/>
            <person name="Hug L.A."/>
            <person name="Sharon I."/>
            <person name="Castelle C.J."/>
            <person name="Probst A.J."/>
            <person name="Thomas B.C."/>
            <person name="Singh A."/>
            <person name="Wilkins M.J."/>
            <person name="Karaoz U."/>
            <person name="Brodie E.L."/>
            <person name="Williams K.H."/>
            <person name="Hubbard S.S."/>
            <person name="Banfield J.F."/>
        </authorList>
    </citation>
    <scope>NUCLEOTIDE SEQUENCE [LARGE SCALE GENOMIC DNA]</scope>
</reference>